<feature type="transmembrane region" description="Helical" evidence="24">
    <location>
        <begin position="108"/>
        <end position="125"/>
    </location>
</feature>
<protein>
    <recommendedName>
        <fullName evidence="7">Phosphatidate cytidylyltransferase</fullName>
        <ecNumber evidence="6">2.7.7.41</ecNumber>
    </recommendedName>
    <alternativeName>
        <fullName evidence="20">CDP-DAG synthase</fullName>
    </alternativeName>
    <alternativeName>
        <fullName evidence="22">CDP-DG synthase</fullName>
    </alternativeName>
    <alternativeName>
        <fullName evidence="18">CDP-diacylglycerol synthase</fullName>
    </alternativeName>
    <alternativeName>
        <fullName evidence="21">CDP-diglyceride pyrophosphorylase</fullName>
    </alternativeName>
    <alternativeName>
        <fullName evidence="23">CDP-diglyceride synthase</fullName>
    </alternativeName>
    <alternativeName>
        <fullName evidence="19">CTP:phosphatidate cytidylyltransferase</fullName>
    </alternativeName>
</protein>
<keyword evidence="17" id="KW-1208">Phospholipid metabolism</keyword>
<keyword evidence="12 25" id="KW-0548">Nucleotidyltransferase</keyword>
<keyword evidence="10" id="KW-0808">Transferase</keyword>
<dbReference type="EC" id="2.7.7.41" evidence="6"/>
<keyword evidence="11 24" id="KW-0812">Transmembrane</keyword>
<evidence type="ECO:0000256" key="12">
    <source>
        <dbReference type="ARBA" id="ARBA00022695"/>
    </source>
</evidence>
<evidence type="ECO:0000256" key="17">
    <source>
        <dbReference type="ARBA" id="ARBA00023264"/>
    </source>
</evidence>
<reference evidence="25 26" key="1">
    <citation type="submission" date="2020-08" db="EMBL/GenBank/DDBJ databases">
        <title>Description of novel Flavobacterium F-408 isolate.</title>
        <authorList>
            <person name="Saticioglu I.B."/>
            <person name="Duman M."/>
            <person name="Altun S."/>
        </authorList>
    </citation>
    <scope>NUCLEOTIDE SEQUENCE [LARGE SCALE GENOMIC DNA]</scope>
    <source>
        <strain evidence="25 26">F-408</strain>
    </source>
</reference>
<feature type="transmembrane region" description="Helical" evidence="24">
    <location>
        <begin position="176"/>
        <end position="195"/>
    </location>
</feature>
<evidence type="ECO:0000256" key="13">
    <source>
        <dbReference type="ARBA" id="ARBA00022989"/>
    </source>
</evidence>
<dbReference type="Pfam" id="PF01148">
    <property type="entry name" value="CTP_transf_1"/>
    <property type="match status" value="1"/>
</dbReference>
<evidence type="ECO:0000256" key="14">
    <source>
        <dbReference type="ARBA" id="ARBA00023098"/>
    </source>
</evidence>
<evidence type="ECO:0000256" key="16">
    <source>
        <dbReference type="ARBA" id="ARBA00023209"/>
    </source>
</evidence>
<comment type="catalytic activity">
    <reaction evidence="1">
        <text>a 1,2-diacyl-sn-glycero-3-phosphate + CTP + H(+) = a CDP-1,2-diacyl-sn-glycerol + diphosphate</text>
        <dbReference type="Rhea" id="RHEA:16229"/>
        <dbReference type="ChEBI" id="CHEBI:15378"/>
        <dbReference type="ChEBI" id="CHEBI:33019"/>
        <dbReference type="ChEBI" id="CHEBI:37563"/>
        <dbReference type="ChEBI" id="CHEBI:58332"/>
        <dbReference type="ChEBI" id="CHEBI:58608"/>
        <dbReference type="EC" id="2.7.7.41"/>
    </reaction>
</comment>
<dbReference type="GO" id="GO:0016779">
    <property type="term" value="F:nucleotidyltransferase activity"/>
    <property type="evidence" value="ECO:0007669"/>
    <property type="project" value="UniProtKB-KW"/>
</dbReference>
<dbReference type="RefSeq" id="WP_166127828.1">
    <property type="nucleotide sequence ID" value="NZ_JAANOQ010000004.1"/>
</dbReference>
<evidence type="ECO:0000256" key="21">
    <source>
        <dbReference type="ARBA" id="ARBA00032396"/>
    </source>
</evidence>
<evidence type="ECO:0000256" key="3">
    <source>
        <dbReference type="ARBA" id="ARBA00005119"/>
    </source>
</evidence>
<sequence>MSENATRASSGAVYIALLIFCTLFSPITFHILFTVFMCLSIYEFSKMTNYKYYYLFAIGGILISVLFFISQLPPANLIYIASGCVVFNILLLINLFKDKSFHKYHKTYSHMFLYVTLPFILLLSIPNFGQDGPKYEIVLAIFIMIWCNDTFAYLVGKSIGKHKLLERVSPKKTIEGFIGGMIFTIIASIIISQFYTFFSVTLWIITAIIIALFGTLGDLVESKFKREAGVKDSGNIMPGHGGILDRLDSVIFVIPFLYVLYLIYFTYA</sequence>
<keyword evidence="8" id="KW-1003">Cell membrane</keyword>
<comment type="subcellular location">
    <subcellularLocation>
        <location evidence="2">Cell membrane</location>
        <topology evidence="2">Multi-pass membrane protein</topology>
    </subcellularLocation>
</comment>
<name>A0ABR7IY91_9FLAO</name>
<evidence type="ECO:0000313" key="26">
    <source>
        <dbReference type="Proteomes" id="UP000605990"/>
    </source>
</evidence>
<evidence type="ECO:0000256" key="10">
    <source>
        <dbReference type="ARBA" id="ARBA00022679"/>
    </source>
</evidence>
<gene>
    <name evidence="25" type="ORF">H8R27_07605</name>
</gene>
<keyword evidence="9" id="KW-0444">Lipid biosynthesis</keyword>
<feature type="transmembrane region" description="Helical" evidence="24">
    <location>
        <begin position="247"/>
        <end position="267"/>
    </location>
</feature>
<dbReference type="EMBL" id="JACRUN010000003">
    <property type="protein sequence ID" value="MBC5834749.1"/>
    <property type="molecule type" value="Genomic_DNA"/>
</dbReference>
<feature type="transmembrane region" description="Helical" evidence="24">
    <location>
        <begin position="201"/>
        <end position="220"/>
    </location>
</feature>
<evidence type="ECO:0000256" key="20">
    <source>
        <dbReference type="ARBA" id="ARBA00032253"/>
    </source>
</evidence>
<comment type="pathway">
    <text evidence="4">Lipid metabolism.</text>
</comment>
<feature type="transmembrane region" description="Helical" evidence="24">
    <location>
        <begin position="52"/>
        <end position="71"/>
    </location>
</feature>
<evidence type="ECO:0000256" key="4">
    <source>
        <dbReference type="ARBA" id="ARBA00005189"/>
    </source>
</evidence>
<keyword evidence="13 24" id="KW-1133">Transmembrane helix</keyword>
<feature type="transmembrane region" description="Helical" evidence="24">
    <location>
        <begin position="12"/>
        <end position="40"/>
    </location>
</feature>
<evidence type="ECO:0000256" key="7">
    <source>
        <dbReference type="ARBA" id="ARBA00019373"/>
    </source>
</evidence>
<proteinExistence type="inferred from homology"/>
<evidence type="ECO:0000256" key="1">
    <source>
        <dbReference type="ARBA" id="ARBA00001698"/>
    </source>
</evidence>
<accession>A0ABR7IY91</accession>
<feature type="transmembrane region" description="Helical" evidence="24">
    <location>
        <begin position="77"/>
        <end position="96"/>
    </location>
</feature>
<evidence type="ECO:0000256" key="15">
    <source>
        <dbReference type="ARBA" id="ARBA00023136"/>
    </source>
</evidence>
<keyword evidence="15 24" id="KW-0472">Membrane</keyword>
<keyword evidence="26" id="KW-1185">Reference proteome</keyword>
<organism evidence="25 26">
    <name type="scientific">Flavobacterium bernardetii</name>
    <dbReference type="NCBI Taxonomy" id="2813823"/>
    <lineage>
        <taxon>Bacteria</taxon>
        <taxon>Pseudomonadati</taxon>
        <taxon>Bacteroidota</taxon>
        <taxon>Flavobacteriia</taxon>
        <taxon>Flavobacteriales</taxon>
        <taxon>Flavobacteriaceae</taxon>
        <taxon>Flavobacterium</taxon>
    </lineage>
</organism>
<evidence type="ECO:0000256" key="11">
    <source>
        <dbReference type="ARBA" id="ARBA00022692"/>
    </source>
</evidence>
<evidence type="ECO:0000256" key="19">
    <source>
        <dbReference type="ARBA" id="ARBA00031825"/>
    </source>
</evidence>
<evidence type="ECO:0000313" key="25">
    <source>
        <dbReference type="EMBL" id="MBC5834749.1"/>
    </source>
</evidence>
<evidence type="ECO:0000256" key="22">
    <source>
        <dbReference type="ARBA" id="ARBA00032743"/>
    </source>
</evidence>
<feature type="transmembrane region" description="Helical" evidence="24">
    <location>
        <begin position="137"/>
        <end position="155"/>
    </location>
</feature>
<keyword evidence="16" id="KW-0594">Phospholipid biosynthesis</keyword>
<evidence type="ECO:0000256" key="8">
    <source>
        <dbReference type="ARBA" id="ARBA00022475"/>
    </source>
</evidence>
<evidence type="ECO:0000256" key="2">
    <source>
        <dbReference type="ARBA" id="ARBA00004651"/>
    </source>
</evidence>
<evidence type="ECO:0000256" key="18">
    <source>
        <dbReference type="ARBA" id="ARBA00029893"/>
    </source>
</evidence>
<comment type="caution">
    <text evidence="25">The sequence shown here is derived from an EMBL/GenBank/DDBJ whole genome shotgun (WGS) entry which is preliminary data.</text>
</comment>
<evidence type="ECO:0000256" key="23">
    <source>
        <dbReference type="ARBA" id="ARBA00033406"/>
    </source>
</evidence>
<comment type="pathway">
    <text evidence="3">Phospholipid metabolism; CDP-diacylglycerol biosynthesis; CDP-diacylglycerol from sn-glycerol 3-phosphate: step 3/3.</text>
</comment>
<dbReference type="PANTHER" id="PTHR46382">
    <property type="entry name" value="PHOSPHATIDATE CYTIDYLYLTRANSFERASE"/>
    <property type="match status" value="1"/>
</dbReference>
<dbReference type="PANTHER" id="PTHR46382:SF1">
    <property type="entry name" value="PHOSPHATIDATE CYTIDYLYLTRANSFERASE"/>
    <property type="match status" value="1"/>
</dbReference>
<dbReference type="Proteomes" id="UP000605990">
    <property type="component" value="Unassembled WGS sequence"/>
</dbReference>
<evidence type="ECO:0000256" key="9">
    <source>
        <dbReference type="ARBA" id="ARBA00022516"/>
    </source>
</evidence>
<evidence type="ECO:0000256" key="5">
    <source>
        <dbReference type="ARBA" id="ARBA00010185"/>
    </source>
</evidence>
<keyword evidence="14" id="KW-0443">Lipid metabolism</keyword>
<evidence type="ECO:0000256" key="24">
    <source>
        <dbReference type="SAM" id="Phobius"/>
    </source>
</evidence>
<evidence type="ECO:0000256" key="6">
    <source>
        <dbReference type="ARBA" id="ARBA00012487"/>
    </source>
</evidence>
<comment type="similarity">
    <text evidence="5">Belongs to the CDS family.</text>
</comment>